<keyword evidence="3" id="KW-1185">Reference proteome</keyword>
<dbReference type="GeneID" id="93805590"/>
<accession>A0ABV5XG68</accession>
<evidence type="ECO:0000313" key="3">
    <source>
        <dbReference type="Proteomes" id="UP001589587"/>
    </source>
</evidence>
<dbReference type="SUPFAM" id="SSF46955">
    <property type="entry name" value="Putative DNA-binding domain"/>
    <property type="match status" value="1"/>
</dbReference>
<protein>
    <submittedName>
        <fullName evidence="2">MerR family transcriptional regulator</fullName>
    </submittedName>
</protein>
<dbReference type="Pfam" id="PF13411">
    <property type="entry name" value="MerR_1"/>
    <property type="match status" value="1"/>
</dbReference>
<reference evidence="2 3" key="1">
    <citation type="submission" date="2024-09" db="EMBL/GenBank/DDBJ databases">
        <authorList>
            <person name="Sun Q."/>
            <person name="Mori K."/>
        </authorList>
    </citation>
    <scope>NUCLEOTIDE SEQUENCE [LARGE SCALE GENOMIC DNA]</scope>
    <source>
        <strain evidence="2 3">JCM 11411</strain>
    </source>
</reference>
<dbReference type="EMBL" id="JBHMAS010000034">
    <property type="protein sequence ID" value="MFB9780967.1"/>
    <property type="molecule type" value="Genomic_DNA"/>
</dbReference>
<sequence length="53" mass="5677">MRTSGGTRRYSAADLDKLRRTNALIGDGINLTGIGVILSLETKTRSLLRGSLS</sequence>
<dbReference type="InterPro" id="IPR009061">
    <property type="entry name" value="DNA-bd_dom_put_sf"/>
</dbReference>
<dbReference type="Gene3D" id="1.10.1660.10">
    <property type="match status" value="1"/>
</dbReference>
<name>A0ABV5XG68_9NOCA</name>
<organism evidence="2 3">
    <name type="scientific">Rhodococcus baikonurensis</name>
    <dbReference type="NCBI Taxonomy" id="172041"/>
    <lineage>
        <taxon>Bacteria</taxon>
        <taxon>Bacillati</taxon>
        <taxon>Actinomycetota</taxon>
        <taxon>Actinomycetes</taxon>
        <taxon>Mycobacteriales</taxon>
        <taxon>Nocardiaceae</taxon>
        <taxon>Rhodococcus</taxon>
        <taxon>Rhodococcus erythropolis group</taxon>
    </lineage>
</organism>
<dbReference type="Proteomes" id="UP001589587">
    <property type="component" value="Unassembled WGS sequence"/>
</dbReference>
<comment type="caution">
    <text evidence="2">The sequence shown here is derived from an EMBL/GenBank/DDBJ whole genome shotgun (WGS) entry which is preliminary data.</text>
</comment>
<dbReference type="PROSITE" id="PS50937">
    <property type="entry name" value="HTH_MERR_2"/>
    <property type="match status" value="1"/>
</dbReference>
<proteinExistence type="predicted"/>
<evidence type="ECO:0000313" key="2">
    <source>
        <dbReference type="EMBL" id="MFB9780967.1"/>
    </source>
</evidence>
<dbReference type="InterPro" id="IPR000551">
    <property type="entry name" value="MerR-type_HTH_dom"/>
</dbReference>
<gene>
    <name evidence="2" type="ORF">ACFFQ6_14825</name>
</gene>
<evidence type="ECO:0000259" key="1">
    <source>
        <dbReference type="PROSITE" id="PS50937"/>
    </source>
</evidence>
<feature type="domain" description="HTH merR-type" evidence="1">
    <location>
        <begin position="1"/>
        <end position="40"/>
    </location>
</feature>
<dbReference type="RefSeq" id="WP_353798999.1">
    <property type="nucleotide sequence ID" value="NZ_JBEUOO010000015.1"/>
</dbReference>